<evidence type="ECO:0008006" key="8">
    <source>
        <dbReference type="Google" id="ProtNLM"/>
    </source>
</evidence>
<evidence type="ECO:0000313" key="7">
    <source>
        <dbReference type="Proteomes" id="UP000008792"/>
    </source>
</evidence>
<evidence type="ECO:0000313" key="6">
    <source>
        <dbReference type="EMBL" id="EDW68116.2"/>
    </source>
</evidence>
<accession>B4LZ13</accession>
<keyword evidence="5" id="KW-0325">Glycoprotein</keyword>
<dbReference type="Pfam" id="PF05577">
    <property type="entry name" value="Peptidase_S28"/>
    <property type="match status" value="1"/>
</dbReference>
<dbReference type="GO" id="GO:0006508">
    <property type="term" value="P:proteolysis"/>
    <property type="evidence" value="ECO:0007669"/>
    <property type="project" value="UniProtKB-KW"/>
</dbReference>
<dbReference type="HOGENOM" id="CLU_020959_3_0_1"/>
<keyword evidence="2" id="KW-0645">Protease</keyword>
<dbReference type="ESTHER" id="drovi-b4lz13">
    <property type="family name" value="Prolylcarboxypeptidase"/>
</dbReference>
<keyword evidence="4" id="KW-0378">Hydrolase</keyword>
<reference evidence="6 7" key="1">
    <citation type="journal article" date="2007" name="Nature">
        <title>Evolution of genes and genomes on the Drosophila phylogeny.</title>
        <authorList>
            <consortium name="Drosophila 12 Genomes Consortium"/>
            <person name="Clark A.G."/>
            <person name="Eisen M.B."/>
            <person name="Smith D.R."/>
            <person name="Bergman C.M."/>
            <person name="Oliver B."/>
            <person name="Markow T.A."/>
            <person name="Kaufman T.C."/>
            <person name="Kellis M."/>
            <person name="Gelbart W."/>
            <person name="Iyer V.N."/>
            <person name="Pollard D.A."/>
            <person name="Sackton T.B."/>
            <person name="Larracuente A.M."/>
            <person name="Singh N.D."/>
            <person name="Abad J.P."/>
            <person name="Abt D.N."/>
            <person name="Adryan B."/>
            <person name="Aguade M."/>
            <person name="Akashi H."/>
            <person name="Anderson W.W."/>
            <person name="Aquadro C.F."/>
            <person name="Ardell D.H."/>
            <person name="Arguello R."/>
            <person name="Artieri C.G."/>
            <person name="Barbash D.A."/>
            <person name="Barker D."/>
            <person name="Barsanti P."/>
            <person name="Batterham P."/>
            <person name="Batzoglou S."/>
            <person name="Begun D."/>
            <person name="Bhutkar A."/>
            <person name="Blanco E."/>
            <person name="Bosak S.A."/>
            <person name="Bradley R.K."/>
            <person name="Brand A.D."/>
            <person name="Brent M.R."/>
            <person name="Brooks A.N."/>
            <person name="Brown R.H."/>
            <person name="Butlin R.K."/>
            <person name="Caggese C."/>
            <person name="Calvi B.R."/>
            <person name="Bernardo de Carvalho A."/>
            <person name="Caspi A."/>
            <person name="Castrezana S."/>
            <person name="Celniker S.E."/>
            <person name="Chang J.L."/>
            <person name="Chapple C."/>
            <person name="Chatterji S."/>
            <person name="Chinwalla A."/>
            <person name="Civetta A."/>
            <person name="Clifton S.W."/>
            <person name="Comeron J.M."/>
            <person name="Costello J.C."/>
            <person name="Coyne J.A."/>
            <person name="Daub J."/>
            <person name="David R.G."/>
            <person name="Delcher A.L."/>
            <person name="Delehaunty K."/>
            <person name="Do C.B."/>
            <person name="Ebling H."/>
            <person name="Edwards K."/>
            <person name="Eickbush T."/>
            <person name="Evans J.D."/>
            <person name="Filipski A."/>
            <person name="Findeiss S."/>
            <person name="Freyhult E."/>
            <person name="Fulton L."/>
            <person name="Fulton R."/>
            <person name="Garcia A.C."/>
            <person name="Gardiner A."/>
            <person name="Garfield D.A."/>
            <person name="Garvin B.E."/>
            <person name="Gibson G."/>
            <person name="Gilbert D."/>
            <person name="Gnerre S."/>
            <person name="Godfrey J."/>
            <person name="Good R."/>
            <person name="Gotea V."/>
            <person name="Gravely B."/>
            <person name="Greenberg A.J."/>
            <person name="Griffiths-Jones S."/>
            <person name="Gross S."/>
            <person name="Guigo R."/>
            <person name="Gustafson E.A."/>
            <person name="Haerty W."/>
            <person name="Hahn M.W."/>
            <person name="Halligan D.L."/>
            <person name="Halpern A.L."/>
            <person name="Halter G.M."/>
            <person name="Han M.V."/>
            <person name="Heger A."/>
            <person name="Hillier L."/>
            <person name="Hinrichs A.S."/>
            <person name="Holmes I."/>
            <person name="Hoskins R.A."/>
            <person name="Hubisz M.J."/>
            <person name="Hultmark D."/>
            <person name="Huntley M.A."/>
            <person name="Jaffe D.B."/>
            <person name="Jagadeeshan S."/>
            <person name="Jeck W.R."/>
            <person name="Johnson J."/>
            <person name="Jones C.D."/>
            <person name="Jordan W.C."/>
            <person name="Karpen G.H."/>
            <person name="Kataoka E."/>
            <person name="Keightley P.D."/>
            <person name="Kheradpour P."/>
            <person name="Kirkness E.F."/>
            <person name="Koerich L.B."/>
            <person name="Kristiansen K."/>
            <person name="Kudrna D."/>
            <person name="Kulathinal R.J."/>
            <person name="Kumar S."/>
            <person name="Kwok R."/>
            <person name="Lander E."/>
            <person name="Langley C.H."/>
            <person name="Lapoint R."/>
            <person name="Lazzaro B.P."/>
            <person name="Lee S.J."/>
            <person name="Levesque L."/>
            <person name="Li R."/>
            <person name="Lin C.F."/>
            <person name="Lin M.F."/>
            <person name="Lindblad-Toh K."/>
            <person name="Llopart A."/>
            <person name="Long M."/>
            <person name="Low L."/>
            <person name="Lozovsky E."/>
            <person name="Lu J."/>
            <person name="Luo M."/>
            <person name="Machado C.A."/>
            <person name="Makalowski W."/>
            <person name="Marzo M."/>
            <person name="Matsuda M."/>
            <person name="Matzkin L."/>
            <person name="McAllister B."/>
            <person name="McBride C.S."/>
            <person name="McKernan B."/>
            <person name="McKernan K."/>
            <person name="Mendez-Lago M."/>
            <person name="Minx P."/>
            <person name="Mollenhauer M.U."/>
            <person name="Montooth K."/>
            <person name="Mount S.M."/>
            <person name="Mu X."/>
            <person name="Myers E."/>
            <person name="Negre B."/>
            <person name="Newfeld S."/>
            <person name="Nielsen R."/>
            <person name="Noor M.A."/>
            <person name="O'Grady P."/>
            <person name="Pachter L."/>
            <person name="Papaceit M."/>
            <person name="Parisi M.J."/>
            <person name="Parisi M."/>
            <person name="Parts L."/>
            <person name="Pedersen J.S."/>
            <person name="Pesole G."/>
            <person name="Phillippy A.M."/>
            <person name="Ponting C.P."/>
            <person name="Pop M."/>
            <person name="Porcelli D."/>
            <person name="Powell J.R."/>
            <person name="Prohaska S."/>
            <person name="Pruitt K."/>
            <person name="Puig M."/>
            <person name="Quesneville H."/>
            <person name="Ram K.R."/>
            <person name="Rand D."/>
            <person name="Rasmussen M.D."/>
            <person name="Reed L.K."/>
            <person name="Reenan R."/>
            <person name="Reily A."/>
            <person name="Remington K.A."/>
            <person name="Rieger T.T."/>
            <person name="Ritchie M.G."/>
            <person name="Robin C."/>
            <person name="Rogers Y.H."/>
            <person name="Rohde C."/>
            <person name="Rozas J."/>
            <person name="Rubenfield M.J."/>
            <person name="Ruiz A."/>
            <person name="Russo S."/>
            <person name="Salzberg S.L."/>
            <person name="Sanchez-Gracia A."/>
            <person name="Saranga D.J."/>
            <person name="Sato H."/>
            <person name="Schaeffer S.W."/>
            <person name="Schatz M.C."/>
            <person name="Schlenke T."/>
            <person name="Schwartz R."/>
            <person name="Segarra C."/>
            <person name="Singh R.S."/>
            <person name="Sirot L."/>
            <person name="Sirota M."/>
            <person name="Sisneros N.B."/>
            <person name="Smith C.D."/>
            <person name="Smith T.F."/>
            <person name="Spieth J."/>
            <person name="Stage D.E."/>
            <person name="Stark A."/>
            <person name="Stephan W."/>
            <person name="Strausberg R.L."/>
            <person name="Strempel S."/>
            <person name="Sturgill D."/>
            <person name="Sutton G."/>
            <person name="Sutton G.G."/>
            <person name="Tao W."/>
            <person name="Teichmann S."/>
            <person name="Tobari Y.N."/>
            <person name="Tomimura Y."/>
            <person name="Tsolas J.M."/>
            <person name="Valente V.L."/>
            <person name="Venter E."/>
            <person name="Venter J.C."/>
            <person name="Vicario S."/>
            <person name="Vieira F.G."/>
            <person name="Vilella A.J."/>
            <person name="Villasante A."/>
            <person name="Walenz B."/>
            <person name="Wang J."/>
            <person name="Wasserman M."/>
            <person name="Watts T."/>
            <person name="Wilson D."/>
            <person name="Wilson R.K."/>
            <person name="Wing R.A."/>
            <person name="Wolfner M.F."/>
            <person name="Wong A."/>
            <person name="Wong G.K."/>
            <person name="Wu C.I."/>
            <person name="Wu G."/>
            <person name="Yamamoto D."/>
            <person name="Yang H.P."/>
            <person name="Yang S.P."/>
            <person name="Yorke J.A."/>
            <person name="Yoshida K."/>
            <person name="Zdobnov E."/>
            <person name="Zhang P."/>
            <person name="Zhang Y."/>
            <person name="Zimin A.V."/>
            <person name="Baldwin J."/>
            <person name="Abdouelleil A."/>
            <person name="Abdulkadir J."/>
            <person name="Abebe A."/>
            <person name="Abera B."/>
            <person name="Abreu J."/>
            <person name="Acer S.C."/>
            <person name="Aftuck L."/>
            <person name="Alexander A."/>
            <person name="An P."/>
            <person name="Anderson E."/>
            <person name="Anderson S."/>
            <person name="Arachi H."/>
            <person name="Azer M."/>
            <person name="Bachantsang P."/>
            <person name="Barry A."/>
            <person name="Bayul T."/>
            <person name="Berlin A."/>
            <person name="Bessette D."/>
            <person name="Bloom T."/>
            <person name="Blye J."/>
            <person name="Boguslavskiy L."/>
            <person name="Bonnet C."/>
            <person name="Boukhgalter B."/>
            <person name="Bourzgui I."/>
            <person name="Brown A."/>
            <person name="Cahill P."/>
            <person name="Channer S."/>
            <person name="Cheshatsang Y."/>
            <person name="Chuda L."/>
            <person name="Citroen M."/>
            <person name="Collymore A."/>
            <person name="Cooke P."/>
            <person name="Costello M."/>
            <person name="D'Aco K."/>
            <person name="Daza R."/>
            <person name="De Haan G."/>
            <person name="DeGray S."/>
            <person name="DeMaso C."/>
            <person name="Dhargay N."/>
            <person name="Dooley K."/>
            <person name="Dooley E."/>
            <person name="Doricent M."/>
            <person name="Dorje P."/>
            <person name="Dorjee K."/>
            <person name="Dupes A."/>
            <person name="Elong R."/>
            <person name="Falk J."/>
            <person name="Farina A."/>
            <person name="Faro S."/>
            <person name="Ferguson D."/>
            <person name="Fisher S."/>
            <person name="Foley C.D."/>
            <person name="Franke A."/>
            <person name="Friedrich D."/>
            <person name="Gadbois L."/>
            <person name="Gearin G."/>
            <person name="Gearin C.R."/>
            <person name="Giannoukos G."/>
            <person name="Goode T."/>
            <person name="Graham J."/>
            <person name="Grandbois E."/>
            <person name="Grewal S."/>
            <person name="Gyaltsen K."/>
            <person name="Hafez N."/>
            <person name="Hagos B."/>
            <person name="Hall J."/>
            <person name="Henson C."/>
            <person name="Hollinger A."/>
            <person name="Honan T."/>
            <person name="Huard M.D."/>
            <person name="Hughes L."/>
            <person name="Hurhula B."/>
            <person name="Husby M.E."/>
            <person name="Kamat A."/>
            <person name="Kanga B."/>
            <person name="Kashin S."/>
            <person name="Khazanovich D."/>
            <person name="Kisner P."/>
            <person name="Lance K."/>
            <person name="Lara M."/>
            <person name="Lee W."/>
            <person name="Lennon N."/>
            <person name="Letendre F."/>
            <person name="LeVine R."/>
            <person name="Lipovsky A."/>
            <person name="Liu X."/>
            <person name="Liu J."/>
            <person name="Liu S."/>
            <person name="Lokyitsang T."/>
            <person name="Lokyitsang Y."/>
            <person name="Lubonja R."/>
            <person name="Lui A."/>
            <person name="MacDonald P."/>
            <person name="Magnisalis V."/>
            <person name="Maru K."/>
            <person name="Matthews C."/>
            <person name="McCusker W."/>
            <person name="McDonough S."/>
            <person name="Mehta T."/>
            <person name="Meldrim J."/>
            <person name="Meneus L."/>
            <person name="Mihai O."/>
            <person name="Mihalev A."/>
            <person name="Mihova T."/>
            <person name="Mittelman R."/>
            <person name="Mlenga V."/>
            <person name="Montmayeur A."/>
            <person name="Mulrain L."/>
            <person name="Navidi A."/>
            <person name="Naylor J."/>
            <person name="Negash T."/>
            <person name="Nguyen T."/>
            <person name="Nguyen N."/>
            <person name="Nicol R."/>
            <person name="Norbu C."/>
            <person name="Norbu N."/>
            <person name="Novod N."/>
            <person name="O'Neill B."/>
            <person name="Osman S."/>
            <person name="Markiewicz E."/>
            <person name="Oyono O.L."/>
            <person name="Patti C."/>
            <person name="Phunkhang P."/>
            <person name="Pierre F."/>
            <person name="Priest M."/>
            <person name="Raghuraman S."/>
            <person name="Rege F."/>
            <person name="Reyes R."/>
            <person name="Rise C."/>
            <person name="Rogov P."/>
            <person name="Ross K."/>
            <person name="Ryan E."/>
            <person name="Settipalli S."/>
            <person name="Shea T."/>
            <person name="Sherpa N."/>
            <person name="Shi L."/>
            <person name="Shih D."/>
            <person name="Sparrow T."/>
            <person name="Spaulding J."/>
            <person name="Stalker J."/>
            <person name="Stange-Thomann N."/>
            <person name="Stavropoulos S."/>
            <person name="Stone C."/>
            <person name="Strader C."/>
            <person name="Tesfaye S."/>
            <person name="Thomson T."/>
            <person name="Thoulutsang Y."/>
            <person name="Thoulutsang D."/>
            <person name="Topham K."/>
            <person name="Topping I."/>
            <person name="Tsamla T."/>
            <person name="Vassiliev H."/>
            <person name="Vo A."/>
            <person name="Wangchuk T."/>
            <person name="Wangdi T."/>
            <person name="Weiand M."/>
            <person name="Wilkinson J."/>
            <person name="Wilson A."/>
            <person name="Yadav S."/>
            <person name="Young G."/>
            <person name="Yu Q."/>
            <person name="Zembek L."/>
            <person name="Zhong D."/>
            <person name="Zimmer A."/>
            <person name="Zwirko Z."/>
            <person name="Jaffe D.B."/>
            <person name="Alvarez P."/>
            <person name="Brockman W."/>
            <person name="Butler J."/>
            <person name="Chin C."/>
            <person name="Gnerre S."/>
            <person name="Grabherr M."/>
            <person name="Kleber M."/>
            <person name="Mauceli E."/>
            <person name="MacCallum I."/>
        </authorList>
    </citation>
    <scope>NUCLEOTIDE SEQUENCE [LARGE SCALE GENOMIC DNA]</scope>
    <source>
        <strain evidence="7">Tucson 15010-1051.87</strain>
    </source>
</reference>
<dbReference type="Gene3D" id="3.40.50.1820">
    <property type="entry name" value="alpha/beta hydrolase"/>
    <property type="match status" value="1"/>
</dbReference>
<proteinExistence type="inferred from homology"/>
<keyword evidence="3" id="KW-0732">Signal</keyword>
<evidence type="ECO:0000256" key="4">
    <source>
        <dbReference type="ARBA" id="ARBA00022801"/>
    </source>
</evidence>
<dbReference type="PANTHER" id="PTHR11010:SF5">
    <property type="entry name" value="RE36938P-RELATED"/>
    <property type="match status" value="1"/>
</dbReference>
<sequence>MITDLGATNLDYDTVMAHVRRIEVGNYSQNSELSIMLKYILIVLPVFIPLAFAASLGDSQGSDDVEIPAFVQTLRELYRGPPPGQVSTTRANVETRWISQKLDNFNVSNEEVWDDRVLINEDYFVDGSPIFIYLGGEWKIEPSAITSGLWVDIAREHNGSLVYTEHRFFGESIPIKPLSTANLKYQNVEQALADVVNVINVLKKEDKYKDSKVVISGCSYSATMAVWLKLLYPDVIVGSWASSAPLEAKVDFKDYMKVVGKAYRELGGDYCYNIIDNATSQYEQLFASGNGTEAKKILNLCDDFDENDEQDQWQIFSTIANVFAGIAQYQKPENYDLAQYCSVLRSFDPDDAVAVSKFVQWRLNYPACVNTRYKGTVAYYKWSMDNYDGSGLAWFYQTCREFGWFQSSGSKSQPFGSSFPATLYTDTCHDVFGSGYSSARIERYIRATNKKYGGVNPAVENVYMTQGGLDPWSKVGAGLAQNATIIPQASHCSDSGSISATDSPGLRAAKERLAKLVREWLA</sequence>
<evidence type="ECO:0000256" key="3">
    <source>
        <dbReference type="ARBA" id="ARBA00022729"/>
    </source>
</evidence>
<dbReference type="PANTHER" id="PTHR11010">
    <property type="entry name" value="PROTEASE S28 PRO-X CARBOXYPEPTIDASE-RELATED"/>
    <property type="match status" value="1"/>
</dbReference>
<dbReference type="SUPFAM" id="SSF53474">
    <property type="entry name" value="alpha/beta-Hydrolases"/>
    <property type="match status" value="1"/>
</dbReference>
<dbReference type="InterPro" id="IPR042269">
    <property type="entry name" value="Ser_carbopepase_S28_SKS"/>
</dbReference>
<dbReference type="eggNOG" id="KOG2182">
    <property type="taxonomic scope" value="Eukaryota"/>
</dbReference>
<dbReference type="SMR" id="B4LZ13"/>
<dbReference type="MEROPS" id="S28.A08"/>
<name>B4LZ13_DROVI</name>
<dbReference type="OrthoDB" id="1735038at2759"/>
<dbReference type="InterPro" id="IPR008758">
    <property type="entry name" value="Peptidase_S28"/>
</dbReference>
<gene>
    <name evidence="6" type="primary">Dvir\GJ22720</name>
    <name evidence="6" type="ORF">Dvir_GJ22720</name>
</gene>
<dbReference type="GO" id="GO:0008239">
    <property type="term" value="F:dipeptidyl-peptidase activity"/>
    <property type="evidence" value="ECO:0007669"/>
    <property type="project" value="TreeGrafter"/>
</dbReference>
<dbReference type="KEGG" id="dvi:6630347"/>
<dbReference type="InterPro" id="IPR029058">
    <property type="entry name" value="AB_hydrolase_fold"/>
</dbReference>
<evidence type="ECO:0000256" key="2">
    <source>
        <dbReference type="ARBA" id="ARBA00022670"/>
    </source>
</evidence>
<dbReference type="EMBL" id="CH940650">
    <property type="protein sequence ID" value="EDW68116.2"/>
    <property type="molecule type" value="Genomic_DNA"/>
</dbReference>
<dbReference type="AlphaFoldDB" id="B4LZ13"/>
<dbReference type="Gene3D" id="1.20.120.980">
    <property type="entry name" value="Serine carboxypeptidase S28, SKS domain"/>
    <property type="match status" value="1"/>
</dbReference>
<evidence type="ECO:0000256" key="5">
    <source>
        <dbReference type="ARBA" id="ARBA00023180"/>
    </source>
</evidence>
<organism evidence="6 7">
    <name type="scientific">Drosophila virilis</name>
    <name type="common">Fruit fly</name>
    <dbReference type="NCBI Taxonomy" id="7244"/>
    <lineage>
        <taxon>Eukaryota</taxon>
        <taxon>Metazoa</taxon>
        <taxon>Ecdysozoa</taxon>
        <taxon>Arthropoda</taxon>
        <taxon>Hexapoda</taxon>
        <taxon>Insecta</taxon>
        <taxon>Pterygota</taxon>
        <taxon>Neoptera</taxon>
        <taxon>Endopterygota</taxon>
        <taxon>Diptera</taxon>
        <taxon>Brachycera</taxon>
        <taxon>Muscomorpha</taxon>
        <taxon>Ephydroidea</taxon>
        <taxon>Drosophilidae</taxon>
        <taxon>Drosophila</taxon>
    </lineage>
</organism>
<keyword evidence="7" id="KW-1185">Reference proteome</keyword>
<dbReference type="InParanoid" id="B4LZ13"/>
<protein>
    <recommendedName>
        <fullName evidence="8">Serine protease K12H4.7</fullName>
    </recommendedName>
</protein>
<dbReference type="Proteomes" id="UP000008792">
    <property type="component" value="Unassembled WGS sequence"/>
</dbReference>
<evidence type="ECO:0000256" key="1">
    <source>
        <dbReference type="ARBA" id="ARBA00011079"/>
    </source>
</evidence>
<comment type="similarity">
    <text evidence="1">Belongs to the peptidase S28 family.</text>
</comment>
<dbReference type="GO" id="GO:0070008">
    <property type="term" value="F:serine-type exopeptidase activity"/>
    <property type="evidence" value="ECO:0007669"/>
    <property type="project" value="InterPro"/>
</dbReference>